<evidence type="ECO:0000259" key="6">
    <source>
        <dbReference type="PROSITE" id="PS50850"/>
    </source>
</evidence>
<accession>A0ABP9PVQ4</accession>
<feature type="transmembrane region" description="Helical" evidence="5">
    <location>
        <begin position="104"/>
        <end position="126"/>
    </location>
</feature>
<dbReference type="InterPro" id="IPR011701">
    <property type="entry name" value="MFS"/>
</dbReference>
<feature type="transmembrane region" description="Helical" evidence="5">
    <location>
        <begin position="166"/>
        <end position="187"/>
    </location>
</feature>
<dbReference type="PANTHER" id="PTHR23508">
    <property type="entry name" value="CARBOXYLIC ACID TRANSPORTER PROTEIN HOMOLOG"/>
    <property type="match status" value="1"/>
</dbReference>
<comment type="subcellular location">
    <subcellularLocation>
        <location evidence="1">Cell membrane</location>
        <topology evidence="1">Multi-pass membrane protein</topology>
    </subcellularLocation>
</comment>
<feature type="transmembrane region" description="Helical" evidence="5">
    <location>
        <begin position="138"/>
        <end position="160"/>
    </location>
</feature>
<keyword evidence="2 5" id="KW-0812">Transmembrane</keyword>
<evidence type="ECO:0000313" key="7">
    <source>
        <dbReference type="EMBL" id="GAA5152909.1"/>
    </source>
</evidence>
<evidence type="ECO:0000313" key="8">
    <source>
        <dbReference type="Proteomes" id="UP001428817"/>
    </source>
</evidence>
<keyword evidence="8" id="KW-1185">Reference proteome</keyword>
<keyword evidence="4 5" id="KW-0472">Membrane</keyword>
<dbReference type="Gene3D" id="1.20.1250.20">
    <property type="entry name" value="MFS general substrate transporter like domains"/>
    <property type="match status" value="2"/>
</dbReference>
<feature type="domain" description="Major facilitator superfamily (MFS) profile" evidence="6">
    <location>
        <begin position="12"/>
        <end position="393"/>
    </location>
</feature>
<dbReference type="InterPro" id="IPR020846">
    <property type="entry name" value="MFS_dom"/>
</dbReference>
<feature type="transmembrane region" description="Helical" evidence="5">
    <location>
        <begin position="12"/>
        <end position="37"/>
    </location>
</feature>
<comment type="caution">
    <text evidence="7">The sequence shown here is derived from an EMBL/GenBank/DDBJ whole genome shotgun (WGS) entry which is preliminary data.</text>
</comment>
<evidence type="ECO:0000256" key="4">
    <source>
        <dbReference type="ARBA" id="ARBA00023136"/>
    </source>
</evidence>
<proteinExistence type="predicted"/>
<evidence type="ECO:0000256" key="2">
    <source>
        <dbReference type="ARBA" id="ARBA00022692"/>
    </source>
</evidence>
<evidence type="ECO:0000256" key="3">
    <source>
        <dbReference type="ARBA" id="ARBA00022989"/>
    </source>
</evidence>
<feature type="transmembrane region" description="Helical" evidence="5">
    <location>
        <begin position="49"/>
        <end position="72"/>
    </location>
</feature>
<feature type="transmembrane region" description="Helical" evidence="5">
    <location>
        <begin position="279"/>
        <end position="296"/>
    </location>
</feature>
<organism evidence="7 8">
    <name type="scientific">Pseudonocardia eucalypti</name>
    <dbReference type="NCBI Taxonomy" id="648755"/>
    <lineage>
        <taxon>Bacteria</taxon>
        <taxon>Bacillati</taxon>
        <taxon>Actinomycetota</taxon>
        <taxon>Actinomycetes</taxon>
        <taxon>Pseudonocardiales</taxon>
        <taxon>Pseudonocardiaceae</taxon>
        <taxon>Pseudonocardia</taxon>
    </lineage>
</organism>
<dbReference type="Pfam" id="PF07690">
    <property type="entry name" value="MFS_1"/>
    <property type="match status" value="1"/>
</dbReference>
<dbReference type="EMBL" id="BAABJP010000008">
    <property type="protein sequence ID" value="GAA5152909.1"/>
    <property type="molecule type" value="Genomic_DNA"/>
</dbReference>
<gene>
    <name evidence="7" type="ORF">GCM10023321_22320</name>
</gene>
<feature type="transmembrane region" description="Helical" evidence="5">
    <location>
        <begin position="216"/>
        <end position="233"/>
    </location>
</feature>
<dbReference type="Proteomes" id="UP001428817">
    <property type="component" value="Unassembled WGS sequence"/>
</dbReference>
<dbReference type="PANTHER" id="PTHR23508:SF10">
    <property type="entry name" value="CARBOXYLIC ACID TRANSPORTER PROTEIN HOMOLOG"/>
    <property type="match status" value="1"/>
</dbReference>
<evidence type="ECO:0000256" key="5">
    <source>
        <dbReference type="SAM" id="Phobius"/>
    </source>
</evidence>
<sequence>MVVETRRRGGPVLLLGVLLLMVDGYDLFVLGTVGPALLRYAPWGVTPAVLGLLGGVTAFGAAVGAVVAGWAGDVLGRRLPLAVSLVWVAGWMALSAVVPTVELFAVTRFFTGTGLGALIPLVVAVVTEAAPVARRSLFVGAAMAGVAVGGLASAFAGRILLGQVSFRMLFLIGALALVLLPAVWWLVPAGIPAAQPPDAPGRAGVLLNAGHRRATLLFWASTFLGLVVVYGASTWLPALMVSAGYDQGSALEFLIAFNLGAIVGTLAVTALADRVRIKAVTIACALVASGAMLVLSTPQARWLLLVMAAAAGLGALGTQNLVNAYVSRYHEPRVRGTALGLCLGVGRLGAIAGPVYLSLVTVLSASPKAGFYAFVVPAVLEAALIAAIPRRRPSVAPAATRVAA</sequence>
<feature type="transmembrane region" description="Helical" evidence="5">
    <location>
        <begin position="369"/>
        <end position="388"/>
    </location>
</feature>
<dbReference type="InterPro" id="IPR036259">
    <property type="entry name" value="MFS_trans_sf"/>
</dbReference>
<feature type="transmembrane region" description="Helical" evidence="5">
    <location>
        <begin position="338"/>
        <end position="357"/>
    </location>
</feature>
<dbReference type="RefSeq" id="WP_185061993.1">
    <property type="nucleotide sequence ID" value="NZ_BAABJP010000008.1"/>
</dbReference>
<keyword evidence="3 5" id="KW-1133">Transmembrane helix</keyword>
<dbReference type="SUPFAM" id="SSF103473">
    <property type="entry name" value="MFS general substrate transporter"/>
    <property type="match status" value="1"/>
</dbReference>
<feature type="transmembrane region" description="Helical" evidence="5">
    <location>
        <begin position="302"/>
        <end position="326"/>
    </location>
</feature>
<feature type="transmembrane region" description="Helical" evidence="5">
    <location>
        <begin position="253"/>
        <end position="272"/>
    </location>
</feature>
<dbReference type="PROSITE" id="PS50850">
    <property type="entry name" value="MFS"/>
    <property type="match status" value="1"/>
</dbReference>
<evidence type="ECO:0000256" key="1">
    <source>
        <dbReference type="ARBA" id="ARBA00004651"/>
    </source>
</evidence>
<name>A0ABP9PVQ4_9PSEU</name>
<reference evidence="8" key="1">
    <citation type="journal article" date="2019" name="Int. J. Syst. Evol. Microbiol.">
        <title>The Global Catalogue of Microorganisms (GCM) 10K type strain sequencing project: providing services to taxonomists for standard genome sequencing and annotation.</title>
        <authorList>
            <consortium name="The Broad Institute Genomics Platform"/>
            <consortium name="The Broad Institute Genome Sequencing Center for Infectious Disease"/>
            <person name="Wu L."/>
            <person name="Ma J."/>
        </authorList>
    </citation>
    <scope>NUCLEOTIDE SEQUENCE [LARGE SCALE GENOMIC DNA]</scope>
    <source>
        <strain evidence="8">JCM 18303</strain>
    </source>
</reference>
<feature type="transmembrane region" description="Helical" evidence="5">
    <location>
        <begin position="79"/>
        <end position="98"/>
    </location>
</feature>
<protein>
    <submittedName>
        <fullName evidence="7">Aromatic acid/H+ symport family MFS transporter</fullName>
    </submittedName>
</protein>